<evidence type="ECO:0000313" key="8">
    <source>
        <dbReference type="Proteomes" id="UP000580856"/>
    </source>
</evidence>
<dbReference type="PROSITE" id="PS50893">
    <property type="entry name" value="ABC_TRANSPORTER_2"/>
    <property type="match status" value="1"/>
</dbReference>
<evidence type="ECO:0000259" key="6">
    <source>
        <dbReference type="PROSITE" id="PS50893"/>
    </source>
</evidence>
<keyword evidence="3 7" id="KW-0067">ATP-binding</keyword>
<dbReference type="PANTHER" id="PTHR42794">
    <property type="entry name" value="HEMIN IMPORT ATP-BINDING PROTEIN HMUV"/>
    <property type="match status" value="1"/>
</dbReference>
<keyword evidence="8" id="KW-1185">Reference proteome</keyword>
<gene>
    <name evidence="7" type="ORF">GGQ74_001787</name>
</gene>
<dbReference type="SUPFAM" id="SSF52540">
    <property type="entry name" value="P-loop containing nucleoside triphosphate hydrolases"/>
    <property type="match status" value="1"/>
</dbReference>
<dbReference type="Pfam" id="PF00005">
    <property type="entry name" value="ABC_tran"/>
    <property type="match status" value="1"/>
</dbReference>
<dbReference type="InterPro" id="IPR003593">
    <property type="entry name" value="AAA+_ATPase"/>
</dbReference>
<dbReference type="PANTHER" id="PTHR42794:SF1">
    <property type="entry name" value="HEMIN IMPORT ATP-BINDING PROTEIN HMUV"/>
    <property type="match status" value="1"/>
</dbReference>
<accession>A0A846QSG4</accession>
<dbReference type="Proteomes" id="UP000580856">
    <property type="component" value="Unassembled WGS sequence"/>
</dbReference>
<dbReference type="EMBL" id="JAATJA010000002">
    <property type="protein sequence ID" value="NJB68114.1"/>
    <property type="molecule type" value="Genomic_DNA"/>
</dbReference>
<dbReference type="SMART" id="SM00382">
    <property type="entry name" value="AAA"/>
    <property type="match status" value="1"/>
</dbReference>
<protein>
    <submittedName>
        <fullName evidence="7">Iron complex transport system ATP-binding protein</fullName>
    </submittedName>
</protein>
<keyword evidence="2" id="KW-0547">Nucleotide-binding</keyword>
<evidence type="ECO:0000256" key="2">
    <source>
        <dbReference type="ARBA" id="ARBA00022741"/>
    </source>
</evidence>
<comment type="function">
    <text evidence="5">Part of the ABC transporter complex HmuTUV involved in hemin import. Responsible for energy coupling to the transport system.</text>
</comment>
<evidence type="ECO:0000256" key="5">
    <source>
        <dbReference type="ARBA" id="ARBA00037066"/>
    </source>
</evidence>
<evidence type="ECO:0000256" key="4">
    <source>
        <dbReference type="ARBA" id="ARBA00022967"/>
    </source>
</evidence>
<dbReference type="GO" id="GO:0005524">
    <property type="term" value="F:ATP binding"/>
    <property type="evidence" value="ECO:0007669"/>
    <property type="project" value="UniProtKB-KW"/>
</dbReference>
<dbReference type="RefSeq" id="WP_167941209.1">
    <property type="nucleotide sequence ID" value="NZ_JAATJA010000002.1"/>
</dbReference>
<keyword evidence="1" id="KW-0813">Transport</keyword>
<feature type="domain" description="ABC transporter" evidence="6">
    <location>
        <begin position="4"/>
        <end position="240"/>
    </location>
</feature>
<dbReference type="AlphaFoldDB" id="A0A846QSG4"/>
<dbReference type="PROSITE" id="PS00211">
    <property type="entry name" value="ABC_TRANSPORTER_1"/>
    <property type="match status" value="1"/>
</dbReference>
<comment type="caution">
    <text evidence="7">The sequence shown here is derived from an EMBL/GenBank/DDBJ whole genome shotgun (WGS) entry which is preliminary data.</text>
</comment>
<evidence type="ECO:0000256" key="3">
    <source>
        <dbReference type="ARBA" id="ARBA00022840"/>
    </source>
</evidence>
<organism evidence="7 8">
    <name type="scientific">Desulfobaculum xiamenense</name>
    <dbReference type="NCBI Taxonomy" id="995050"/>
    <lineage>
        <taxon>Bacteria</taxon>
        <taxon>Pseudomonadati</taxon>
        <taxon>Thermodesulfobacteriota</taxon>
        <taxon>Desulfovibrionia</taxon>
        <taxon>Desulfovibrionales</taxon>
        <taxon>Desulfovibrionaceae</taxon>
        <taxon>Desulfobaculum</taxon>
    </lineage>
</organism>
<dbReference type="InterPro" id="IPR017871">
    <property type="entry name" value="ABC_transporter-like_CS"/>
</dbReference>
<dbReference type="InterPro" id="IPR003439">
    <property type="entry name" value="ABC_transporter-like_ATP-bd"/>
</dbReference>
<evidence type="ECO:0000313" key="7">
    <source>
        <dbReference type="EMBL" id="NJB68114.1"/>
    </source>
</evidence>
<dbReference type="CDD" id="cd03214">
    <property type="entry name" value="ABC_Iron-Siderophores_B12_Hemin"/>
    <property type="match status" value="1"/>
</dbReference>
<reference evidence="7 8" key="1">
    <citation type="submission" date="2020-03" db="EMBL/GenBank/DDBJ databases">
        <title>Genomic Encyclopedia of Type Strains, Phase IV (KMG-IV): sequencing the most valuable type-strain genomes for metagenomic binning, comparative biology and taxonomic classification.</title>
        <authorList>
            <person name="Goeker M."/>
        </authorList>
    </citation>
    <scope>NUCLEOTIDE SEQUENCE [LARGE SCALE GENOMIC DNA]</scope>
    <source>
        <strain evidence="7 8">DSM 24233</strain>
    </source>
</reference>
<proteinExistence type="predicted"/>
<name>A0A846QSG4_9BACT</name>
<dbReference type="FunFam" id="3.40.50.300:FF:000134">
    <property type="entry name" value="Iron-enterobactin ABC transporter ATP-binding protein"/>
    <property type="match status" value="1"/>
</dbReference>
<sequence length="262" mass="28196">MTAIRARDLRFAYNGTPVLDGVSLDVPGGSLFTIIGPNGSGKSTLLRLLAGLLRPGAGRVLLGERDMARMTRSARARAIAMVPQTIPDSFPFTVEQTVLMARSARGGLLGIETAADREAARLAMRYTGIENLASRTLDRLSGGERQRAFIARAVCQETPIMILDEPTAALDYAHQTQVMDLLSRLARERGTTVVLVSHDLNLASLYADTLVLLASGRVVRSGAPEDVLRPEVLEPAYGCRLLIDTAPDTGRPRIIPLPGQRG</sequence>
<dbReference type="Gene3D" id="3.40.50.300">
    <property type="entry name" value="P-loop containing nucleotide triphosphate hydrolases"/>
    <property type="match status" value="1"/>
</dbReference>
<keyword evidence="4" id="KW-1278">Translocase</keyword>
<dbReference type="InterPro" id="IPR027417">
    <property type="entry name" value="P-loop_NTPase"/>
</dbReference>
<dbReference type="GO" id="GO:0016887">
    <property type="term" value="F:ATP hydrolysis activity"/>
    <property type="evidence" value="ECO:0007669"/>
    <property type="project" value="InterPro"/>
</dbReference>
<evidence type="ECO:0000256" key="1">
    <source>
        <dbReference type="ARBA" id="ARBA00022448"/>
    </source>
</evidence>